<accession>K3ZKW1</accession>
<sequence length="61" mass="6985">MTSELVTPIAAYSSNEQQAWNRRRHRRGRNDTSTPAVTCPSGDQPASPANWRRRCPNDLRF</sequence>
<name>K3ZKW1_SETIT</name>
<reference evidence="3" key="1">
    <citation type="journal article" date="2012" name="Nat. Biotechnol.">
        <title>Reference genome sequence of the model plant Setaria.</title>
        <authorList>
            <person name="Bennetzen J.L."/>
            <person name="Schmutz J."/>
            <person name="Wang H."/>
            <person name="Percifield R."/>
            <person name="Hawkins J."/>
            <person name="Pontaroli A.C."/>
            <person name="Estep M."/>
            <person name="Feng L."/>
            <person name="Vaughn J.N."/>
            <person name="Grimwood J."/>
            <person name="Jenkins J."/>
            <person name="Barry K."/>
            <person name="Lindquist E."/>
            <person name="Hellsten U."/>
            <person name="Deshpande S."/>
            <person name="Wang X."/>
            <person name="Wu X."/>
            <person name="Mitros T."/>
            <person name="Triplett J."/>
            <person name="Yang X."/>
            <person name="Ye C.Y."/>
            <person name="Mauro-Herrera M."/>
            <person name="Wang L."/>
            <person name="Li P."/>
            <person name="Sharma M."/>
            <person name="Sharma R."/>
            <person name="Ronald P.C."/>
            <person name="Panaud O."/>
            <person name="Kellogg E.A."/>
            <person name="Brutnell T.P."/>
            <person name="Doust A.N."/>
            <person name="Tuskan G.A."/>
            <person name="Rokhsar D."/>
            <person name="Devos K.M."/>
        </authorList>
    </citation>
    <scope>NUCLEOTIDE SEQUENCE [LARGE SCALE GENOMIC DNA]</scope>
    <source>
        <strain evidence="3">cv. Yugu1</strain>
    </source>
</reference>
<dbReference type="Proteomes" id="UP000004995">
    <property type="component" value="Unassembled WGS sequence"/>
</dbReference>
<dbReference type="HOGENOM" id="CLU_2927048_0_0_1"/>
<dbReference type="EMBL" id="AGNK02004837">
    <property type="status" value="NOT_ANNOTATED_CDS"/>
    <property type="molecule type" value="Genomic_DNA"/>
</dbReference>
<organism evidence="2 3">
    <name type="scientific">Setaria italica</name>
    <name type="common">Foxtail millet</name>
    <name type="synonym">Panicum italicum</name>
    <dbReference type="NCBI Taxonomy" id="4555"/>
    <lineage>
        <taxon>Eukaryota</taxon>
        <taxon>Viridiplantae</taxon>
        <taxon>Streptophyta</taxon>
        <taxon>Embryophyta</taxon>
        <taxon>Tracheophyta</taxon>
        <taxon>Spermatophyta</taxon>
        <taxon>Magnoliopsida</taxon>
        <taxon>Liliopsida</taxon>
        <taxon>Poales</taxon>
        <taxon>Poaceae</taxon>
        <taxon>PACMAD clade</taxon>
        <taxon>Panicoideae</taxon>
        <taxon>Panicodae</taxon>
        <taxon>Paniceae</taxon>
        <taxon>Cenchrinae</taxon>
        <taxon>Setaria</taxon>
    </lineage>
</organism>
<protein>
    <submittedName>
        <fullName evidence="2">Uncharacterized protein</fullName>
    </submittedName>
</protein>
<reference evidence="2" key="2">
    <citation type="submission" date="2018-08" db="UniProtKB">
        <authorList>
            <consortium name="EnsemblPlants"/>
        </authorList>
    </citation>
    <scope>IDENTIFICATION</scope>
    <source>
        <strain evidence="2">Yugu1</strain>
    </source>
</reference>
<dbReference type="InParanoid" id="K3ZKW1"/>
<evidence type="ECO:0000313" key="2">
    <source>
        <dbReference type="EnsemblPlants" id="KQK94350"/>
    </source>
</evidence>
<evidence type="ECO:0000256" key="1">
    <source>
        <dbReference type="SAM" id="MobiDB-lite"/>
    </source>
</evidence>
<keyword evidence="3" id="KW-1185">Reference proteome</keyword>
<dbReference type="Gramene" id="KQK94350">
    <property type="protein sequence ID" value="KQK94350"/>
    <property type="gene ID" value="SETIT_027217mg"/>
</dbReference>
<dbReference type="EnsemblPlants" id="KQK94350">
    <property type="protein sequence ID" value="KQK94350"/>
    <property type="gene ID" value="SETIT_027217mg"/>
</dbReference>
<evidence type="ECO:0000313" key="3">
    <source>
        <dbReference type="Proteomes" id="UP000004995"/>
    </source>
</evidence>
<dbReference type="AlphaFoldDB" id="K3ZKW1"/>
<proteinExistence type="predicted"/>
<feature type="region of interest" description="Disordered" evidence="1">
    <location>
        <begin position="1"/>
        <end position="61"/>
    </location>
</feature>